<dbReference type="AlphaFoldDB" id="A0A0F8ZHD0"/>
<feature type="non-terminal residue" evidence="1">
    <location>
        <position position="1"/>
    </location>
</feature>
<proteinExistence type="predicted"/>
<accession>A0A0F8ZHD0</accession>
<evidence type="ECO:0000313" key="1">
    <source>
        <dbReference type="EMBL" id="KKK93227.1"/>
    </source>
</evidence>
<dbReference type="EMBL" id="LAZR01047862">
    <property type="protein sequence ID" value="KKK93227.1"/>
    <property type="molecule type" value="Genomic_DNA"/>
</dbReference>
<gene>
    <name evidence="1" type="ORF">LCGC14_2694980</name>
</gene>
<name>A0A0F8ZHD0_9ZZZZ</name>
<reference evidence="1" key="1">
    <citation type="journal article" date="2015" name="Nature">
        <title>Complex archaea that bridge the gap between prokaryotes and eukaryotes.</title>
        <authorList>
            <person name="Spang A."/>
            <person name="Saw J.H."/>
            <person name="Jorgensen S.L."/>
            <person name="Zaremba-Niedzwiedzka K."/>
            <person name="Martijn J."/>
            <person name="Lind A.E."/>
            <person name="van Eijk R."/>
            <person name="Schleper C."/>
            <person name="Guy L."/>
            <person name="Ettema T.J."/>
        </authorList>
    </citation>
    <scope>NUCLEOTIDE SEQUENCE</scope>
</reference>
<organism evidence="1">
    <name type="scientific">marine sediment metagenome</name>
    <dbReference type="NCBI Taxonomy" id="412755"/>
    <lineage>
        <taxon>unclassified sequences</taxon>
        <taxon>metagenomes</taxon>
        <taxon>ecological metagenomes</taxon>
    </lineage>
</organism>
<comment type="caution">
    <text evidence="1">The sequence shown here is derived from an EMBL/GenBank/DDBJ whole genome shotgun (WGS) entry which is preliminary data.</text>
</comment>
<protein>
    <submittedName>
        <fullName evidence="1">Uncharacterized protein</fullName>
    </submittedName>
</protein>
<sequence>ENGDAMTALQEGDVVDAAGQFKKHPTTNKNLRYERLLHHKKATNTLAVRVDEALNVQVVNSFAGNTETDLKLGSNNTLKVSTKILNFTATNTGQMTFNNSLTIKSNQVSVASSNVSFGSNAVFKFVIGTTLVNSILTPLFTILISTLQTLATESALSASKLTLIGAATSLSGISGNLQGTLSNQVKLSG</sequence>